<evidence type="ECO:0000256" key="11">
    <source>
        <dbReference type="HAMAP-Rule" id="MF_01211"/>
    </source>
</evidence>
<dbReference type="InterPro" id="IPR050353">
    <property type="entry name" value="PyrK_electron_transfer"/>
</dbReference>
<dbReference type="Gene3D" id="2.10.240.10">
    <property type="entry name" value="Dihydroorotate dehydrogenase, electron transfer subunit"/>
    <property type="match status" value="1"/>
</dbReference>
<protein>
    <recommendedName>
        <fullName evidence="11">Dihydroorotate dehydrogenase B (NAD(+)), electron transfer subunit</fullName>
    </recommendedName>
    <alternativeName>
        <fullName evidence="11">Dihydroorotate oxidase B, electron transfer subunit</fullName>
    </alternativeName>
</protein>
<keyword evidence="2 11" id="KW-0813">Transport</keyword>
<gene>
    <name evidence="11" type="primary">pyrK</name>
    <name evidence="15" type="ORF">HMPREF9451_00978</name>
</gene>
<dbReference type="HAMAP" id="MF_01211">
    <property type="entry name" value="DHODB_Fe_S_bind"/>
    <property type="match status" value="1"/>
</dbReference>
<dbReference type="InterPro" id="IPR017927">
    <property type="entry name" value="FAD-bd_FR_type"/>
</dbReference>
<dbReference type="PIRSF" id="PIRSF006816">
    <property type="entry name" value="Cyc3_hyd_g"/>
    <property type="match status" value="1"/>
</dbReference>
<evidence type="ECO:0000256" key="12">
    <source>
        <dbReference type="PIRSR" id="PIRSR006816-1"/>
    </source>
</evidence>
<dbReference type="InterPro" id="IPR017938">
    <property type="entry name" value="Riboflavin_synthase-like_b-brl"/>
</dbReference>
<reference evidence="15 16" key="1">
    <citation type="submission" date="2012-08" db="EMBL/GenBank/DDBJ databases">
        <title>The Genome Sequence of Slackia piriformis YIT 12062.</title>
        <authorList>
            <consortium name="The Broad Institute Genome Sequencing Platform"/>
            <person name="Earl A."/>
            <person name="Ward D."/>
            <person name="Feldgarden M."/>
            <person name="Gevers D."/>
            <person name="Morotomi M."/>
            <person name="Walker B."/>
            <person name="Young S.K."/>
            <person name="Zeng Q."/>
            <person name="Gargeya S."/>
            <person name="Fitzgerald M."/>
            <person name="Haas B."/>
            <person name="Abouelleil A."/>
            <person name="Alvarado L."/>
            <person name="Arachchi H.M."/>
            <person name="Berlin A.M."/>
            <person name="Chapman S.B."/>
            <person name="Goldberg J."/>
            <person name="Griggs A."/>
            <person name="Gujja S."/>
            <person name="Hansen M."/>
            <person name="Howarth C."/>
            <person name="Imamovic A."/>
            <person name="Larimer J."/>
            <person name="McCowen C."/>
            <person name="Montmayeur A."/>
            <person name="Murphy C."/>
            <person name="Neiman D."/>
            <person name="Pearson M."/>
            <person name="Priest M."/>
            <person name="Roberts A."/>
            <person name="Saif S."/>
            <person name="Shea T."/>
            <person name="Sisk P."/>
            <person name="Sykes S."/>
            <person name="Wortman J."/>
            <person name="Nusbaum C."/>
            <person name="Birren B."/>
        </authorList>
    </citation>
    <scope>NUCLEOTIDE SEQUENCE [LARGE SCALE GENOMIC DNA]</scope>
    <source>
        <strain evidence="15 16">YIT 12062</strain>
    </source>
</reference>
<keyword evidence="6 11" id="KW-0274">FAD</keyword>
<evidence type="ECO:0000256" key="8">
    <source>
        <dbReference type="ARBA" id="ARBA00022982"/>
    </source>
</evidence>
<feature type="binding site" evidence="11 13">
    <location>
        <position position="250"/>
    </location>
    <ligand>
        <name>[2Fe-2S] cluster</name>
        <dbReference type="ChEBI" id="CHEBI:190135"/>
    </ligand>
</feature>
<dbReference type="Gene3D" id="2.40.30.10">
    <property type="entry name" value="Translation factors"/>
    <property type="match status" value="1"/>
</dbReference>
<dbReference type="InParanoid" id="K0YJT2"/>
<dbReference type="OrthoDB" id="9796486at2"/>
<evidence type="ECO:0000256" key="4">
    <source>
        <dbReference type="ARBA" id="ARBA00022714"/>
    </source>
</evidence>
<comment type="cofactor">
    <cofactor evidence="11 12">
        <name>FAD</name>
        <dbReference type="ChEBI" id="CHEBI:57692"/>
    </cofactor>
    <text evidence="11 12">Binds 1 FAD per subunit.</text>
</comment>
<accession>K0YJT2</accession>
<comment type="pathway">
    <text evidence="11">Pyrimidine metabolism; UMP biosynthesis via de novo pathway; orotate from (S)-dihydroorotate (NAD(+) route): step 1/1.</text>
</comment>
<evidence type="ECO:0000313" key="15">
    <source>
        <dbReference type="EMBL" id="EJZ83473.1"/>
    </source>
</evidence>
<dbReference type="GO" id="GO:0051537">
    <property type="term" value="F:2 iron, 2 sulfur cluster binding"/>
    <property type="evidence" value="ECO:0007669"/>
    <property type="project" value="UniProtKB-KW"/>
</dbReference>
<dbReference type="PATRIC" id="fig|742818.3.peg.1037"/>
<proteinExistence type="inferred from homology"/>
<comment type="caution">
    <text evidence="15">The sequence shown here is derived from an EMBL/GenBank/DDBJ whole genome shotgun (WGS) entry which is preliminary data.</text>
</comment>
<dbReference type="InterPro" id="IPR037117">
    <property type="entry name" value="Dihydroorotate_DH_ele_sf"/>
</dbReference>
<comment type="subunit">
    <text evidence="11">Heterotetramer of 2 PyrK and 2 PyrD type B subunits.</text>
</comment>
<dbReference type="InterPro" id="IPR039261">
    <property type="entry name" value="FNR_nucleotide-bd"/>
</dbReference>
<evidence type="ECO:0000256" key="2">
    <source>
        <dbReference type="ARBA" id="ARBA00022448"/>
    </source>
</evidence>
<comment type="similarity">
    <text evidence="1 11">Belongs to the PyrK family.</text>
</comment>
<dbReference type="UniPathway" id="UPA00070">
    <property type="reaction ID" value="UER00945"/>
</dbReference>
<dbReference type="EMBL" id="ADMD01000007">
    <property type="protein sequence ID" value="EJZ83473.1"/>
    <property type="molecule type" value="Genomic_DNA"/>
</dbReference>
<dbReference type="eggNOG" id="COG0543">
    <property type="taxonomic scope" value="Bacteria"/>
</dbReference>
<dbReference type="PROSITE" id="PS51384">
    <property type="entry name" value="FAD_FR"/>
    <property type="match status" value="1"/>
</dbReference>
<dbReference type="AlphaFoldDB" id="K0YJT2"/>
<dbReference type="PRINTS" id="PR00409">
    <property type="entry name" value="PHDIOXRDTASE"/>
</dbReference>
<evidence type="ECO:0000256" key="7">
    <source>
        <dbReference type="ARBA" id="ARBA00022975"/>
    </source>
</evidence>
<sequence length="263" mass="28245">MCDCSPSKHFDEKARVLANEQLGPRLYKITLAAPRMARAIRPGQFVHMQLPGMEAHILRRPFSVYRSNVQDGTIEIIYQVVGEGTAFMTQYAEGVECALIGAMGRGWQPVDGNILLVGGGVGAAPLFLFAEELAQAGRSFEVILGAQTESMLVTRADYAQLLGRDPILATDDGSVGFSGFCTEPVREALATGEYDAVYCCGPEPLMRAVAGIAEDAQVPCWISMEKRMACGVGACLSCVVETVAGKKRSCVDGPVFNAKDVVW</sequence>
<feature type="binding site" evidence="11 12">
    <location>
        <begin position="84"/>
        <end position="85"/>
    </location>
    <ligand>
        <name>FAD</name>
        <dbReference type="ChEBI" id="CHEBI:57692"/>
    </ligand>
</feature>
<evidence type="ECO:0000256" key="6">
    <source>
        <dbReference type="ARBA" id="ARBA00022827"/>
    </source>
</evidence>
<keyword evidence="16" id="KW-1185">Reference proteome</keyword>
<evidence type="ECO:0000256" key="10">
    <source>
        <dbReference type="ARBA" id="ARBA00023014"/>
    </source>
</evidence>
<name>K0YJT2_9ACTN</name>
<keyword evidence="4 11" id="KW-0001">2Fe-2S</keyword>
<dbReference type="InterPro" id="IPR019480">
    <property type="entry name" value="Dihydroorotate_DH_Fe-S-bd"/>
</dbReference>
<evidence type="ECO:0000313" key="16">
    <source>
        <dbReference type="Proteomes" id="UP000006069"/>
    </source>
</evidence>
<dbReference type="Gene3D" id="3.40.50.80">
    <property type="entry name" value="Nucleotide-binding domain of ferredoxin-NADP reductase (FNR) module"/>
    <property type="match status" value="1"/>
</dbReference>
<dbReference type="PANTHER" id="PTHR43513:SF3">
    <property type="entry name" value="DIHYDROOROTATE DEHYDROGENASE B (NAD(+)), ELECTRON TRANSFER SUBUNIT-RELATED"/>
    <property type="match status" value="1"/>
</dbReference>
<comment type="cofactor">
    <cofactor evidence="13">
        <name>[2Fe-2S] cluster</name>
        <dbReference type="ChEBI" id="CHEBI:190135"/>
    </cofactor>
    <text evidence="13">Binds 1 [2Fe-2S] cluster per subunit.</text>
</comment>
<evidence type="ECO:0000256" key="9">
    <source>
        <dbReference type="ARBA" id="ARBA00023004"/>
    </source>
</evidence>
<dbReference type="GO" id="GO:0016491">
    <property type="term" value="F:oxidoreductase activity"/>
    <property type="evidence" value="ECO:0007669"/>
    <property type="project" value="InterPro"/>
</dbReference>
<dbReference type="GO" id="GO:0050660">
    <property type="term" value="F:flavin adenine dinucleotide binding"/>
    <property type="evidence" value="ECO:0007669"/>
    <property type="project" value="InterPro"/>
</dbReference>
<organism evidence="15 16">
    <name type="scientific">Slackia piriformis YIT 12062</name>
    <dbReference type="NCBI Taxonomy" id="742818"/>
    <lineage>
        <taxon>Bacteria</taxon>
        <taxon>Bacillati</taxon>
        <taxon>Actinomycetota</taxon>
        <taxon>Coriobacteriia</taxon>
        <taxon>Eggerthellales</taxon>
        <taxon>Eggerthellaceae</taxon>
        <taxon>Slackia</taxon>
    </lineage>
</organism>
<dbReference type="GO" id="GO:0009055">
    <property type="term" value="F:electron transfer activity"/>
    <property type="evidence" value="ECO:0007669"/>
    <property type="project" value="UniProtKB-UniRule"/>
</dbReference>
<dbReference type="Pfam" id="PF00175">
    <property type="entry name" value="NAD_binding_1"/>
    <property type="match status" value="1"/>
</dbReference>
<dbReference type="PANTHER" id="PTHR43513">
    <property type="entry name" value="DIHYDROOROTATE DEHYDROGENASE B (NAD(+)), ELECTRON TRANSFER SUBUNIT"/>
    <property type="match status" value="1"/>
</dbReference>
<dbReference type="CDD" id="cd06218">
    <property type="entry name" value="DHOD_e_trans"/>
    <property type="match status" value="1"/>
</dbReference>
<feature type="binding site" evidence="11 12">
    <location>
        <begin position="60"/>
        <end position="63"/>
    </location>
    <ligand>
        <name>FAD</name>
        <dbReference type="ChEBI" id="CHEBI:57692"/>
    </ligand>
</feature>
<comment type="function">
    <text evidence="11">Responsible for channeling the electrons from the oxidation of dihydroorotate from the FMN redox center in the PyrD type B subunit to the ultimate electron acceptor NAD(+).</text>
</comment>
<dbReference type="InterPro" id="IPR001433">
    <property type="entry name" value="OxRdtase_FAD/NAD-bd"/>
</dbReference>
<evidence type="ECO:0000256" key="1">
    <source>
        <dbReference type="ARBA" id="ARBA00006422"/>
    </source>
</evidence>
<evidence type="ECO:0000256" key="5">
    <source>
        <dbReference type="ARBA" id="ARBA00022723"/>
    </source>
</evidence>
<feature type="binding site" evidence="11 13">
    <location>
        <position position="238"/>
    </location>
    <ligand>
        <name>[2Fe-2S] cluster</name>
        <dbReference type="ChEBI" id="CHEBI:190135"/>
    </ligand>
</feature>
<keyword evidence="10 11" id="KW-0411">Iron-sulfur</keyword>
<keyword evidence="3 11" id="KW-0285">Flavoprotein</keyword>
<keyword evidence="8 11" id="KW-0249">Electron transport</keyword>
<keyword evidence="5 11" id="KW-0479">Metal-binding</keyword>
<dbReference type="Proteomes" id="UP000006069">
    <property type="component" value="Unassembled WGS sequence"/>
</dbReference>
<evidence type="ECO:0000256" key="13">
    <source>
        <dbReference type="PIRSR" id="PIRSR006816-2"/>
    </source>
</evidence>
<feature type="binding site" evidence="11 13">
    <location>
        <position position="235"/>
    </location>
    <ligand>
        <name>[2Fe-2S] cluster</name>
        <dbReference type="ChEBI" id="CHEBI:190135"/>
    </ligand>
</feature>
<dbReference type="GO" id="GO:0044205">
    <property type="term" value="P:'de novo' UMP biosynthetic process"/>
    <property type="evidence" value="ECO:0007669"/>
    <property type="project" value="UniProtKB-UniRule"/>
</dbReference>
<dbReference type="GO" id="GO:0046872">
    <property type="term" value="F:metal ion binding"/>
    <property type="evidence" value="ECO:0007669"/>
    <property type="project" value="UniProtKB-KW"/>
</dbReference>
<dbReference type="InterPro" id="IPR012165">
    <property type="entry name" value="Cyt_c3_hydrogenase_gsu"/>
</dbReference>
<dbReference type="HOGENOM" id="CLU_003827_1_2_11"/>
<dbReference type="RefSeq" id="WP_009139192.1">
    <property type="nucleotide sequence ID" value="NZ_JH815198.1"/>
</dbReference>
<dbReference type="SUPFAM" id="SSF63380">
    <property type="entry name" value="Riboflavin synthase domain-like"/>
    <property type="match status" value="1"/>
</dbReference>
<dbReference type="SUPFAM" id="SSF52343">
    <property type="entry name" value="Ferredoxin reductase-like, C-terminal NADP-linked domain"/>
    <property type="match status" value="1"/>
</dbReference>
<evidence type="ECO:0000256" key="3">
    <source>
        <dbReference type="ARBA" id="ARBA00022630"/>
    </source>
</evidence>
<comment type="cofactor">
    <cofactor evidence="11">
        <name>[2Fe-2S] cluster</name>
        <dbReference type="ChEBI" id="CHEBI:190135"/>
    </cofactor>
    <text evidence="11">Binds 1 [2Fe-2S] cluster per subunit.</text>
</comment>
<dbReference type="InterPro" id="IPR023455">
    <property type="entry name" value="Dihydroorotate_DHASE_ETsu"/>
</dbReference>
<feature type="binding site" evidence="11 12">
    <location>
        <begin position="77"/>
        <end position="79"/>
    </location>
    <ligand>
        <name>FAD</name>
        <dbReference type="ChEBI" id="CHEBI:57692"/>
    </ligand>
</feature>
<feature type="domain" description="FAD-binding FR-type" evidence="14">
    <location>
        <begin position="9"/>
        <end position="109"/>
    </location>
</feature>
<keyword evidence="7 11" id="KW-0665">Pyrimidine biosynthesis</keyword>
<evidence type="ECO:0000259" key="14">
    <source>
        <dbReference type="PROSITE" id="PS51384"/>
    </source>
</evidence>
<keyword evidence="9 11" id="KW-0408">Iron</keyword>
<feature type="binding site" evidence="11 13">
    <location>
        <position position="230"/>
    </location>
    <ligand>
        <name>[2Fe-2S] cluster</name>
        <dbReference type="ChEBI" id="CHEBI:190135"/>
    </ligand>
</feature>
<dbReference type="Pfam" id="PF10418">
    <property type="entry name" value="DHODB_Fe-S_bind"/>
    <property type="match status" value="1"/>
</dbReference>